<evidence type="ECO:0000256" key="1">
    <source>
        <dbReference type="ARBA" id="ARBA00001947"/>
    </source>
</evidence>
<reference evidence="14" key="1">
    <citation type="submission" date="2017-09" db="EMBL/GenBank/DDBJ databases">
        <title>Depth-based differentiation of microbial function through sediment-hosted aquifers and enrichment of novel symbionts in the deep terrestrial subsurface.</title>
        <authorList>
            <person name="Probst A.J."/>
            <person name="Ladd B."/>
            <person name="Jarett J.K."/>
            <person name="Geller-Mcgrath D.E."/>
            <person name="Sieber C.M.K."/>
            <person name="Emerson J.B."/>
            <person name="Anantharaman K."/>
            <person name="Thomas B.C."/>
            <person name="Malmstrom R."/>
            <person name="Stieglmeier M."/>
            <person name="Klingl A."/>
            <person name="Woyke T."/>
            <person name="Ryan C.M."/>
            <person name="Banfield J.F."/>
        </authorList>
    </citation>
    <scope>NUCLEOTIDE SEQUENCE [LARGE SCALE GENOMIC DNA]</scope>
</reference>
<dbReference type="AlphaFoldDB" id="A0A2M7EC12"/>
<keyword evidence="6" id="KW-0378">Hydrolase</keyword>
<dbReference type="EMBL" id="PETJ01000009">
    <property type="protein sequence ID" value="PIV65283.1"/>
    <property type="molecule type" value="Genomic_DNA"/>
</dbReference>
<evidence type="ECO:0000256" key="4">
    <source>
        <dbReference type="ARBA" id="ARBA00022670"/>
    </source>
</evidence>
<dbReference type="GO" id="GO:0004222">
    <property type="term" value="F:metalloendopeptidase activity"/>
    <property type="evidence" value="ECO:0007669"/>
    <property type="project" value="InterPro"/>
</dbReference>
<accession>A0A2M7EC12</accession>
<dbReference type="SUPFAM" id="SSF50156">
    <property type="entry name" value="PDZ domain-like"/>
    <property type="match status" value="1"/>
</dbReference>
<evidence type="ECO:0000256" key="6">
    <source>
        <dbReference type="ARBA" id="ARBA00022801"/>
    </source>
</evidence>
<comment type="subcellular location">
    <subcellularLocation>
        <location evidence="2">Membrane</location>
        <topology evidence="2">Multi-pass membrane protein</topology>
    </subcellularLocation>
</comment>
<proteinExistence type="inferred from homology"/>
<dbReference type="CDD" id="cd06163">
    <property type="entry name" value="S2P-M50_PDZ_RseP-like"/>
    <property type="match status" value="1"/>
</dbReference>
<organism evidence="13 14">
    <name type="scientific">Candidatus Nealsonbacteria bacterium CG01_land_8_20_14_3_00_12</name>
    <dbReference type="NCBI Taxonomy" id="1974697"/>
    <lineage>
        <taxon>Bacteria</taxon>
        <taxon>Candidatus Nealsoniibacteriota</taxon>
    </lineage>
</organism>
<gene>
    <name evidence="13" type="ORF">COS09_00300</name>
</gene>
<dbReference type="GO" id="GO:0016020">
    <property type="term" value="C:membrane"/>
    <property type="evidence" value="ECO:0007669"/>
    <property type="project" value="UniProtKB-SubCell"/>
</dbReference>
<sequence>MIFLIAFLSLIGLIVLHEFGHFILAKRFGVKVEEFGIFLPPRLIGKKIGETIYSLNLLPFGAFVKLYGEVDQEEKEYWSFTQKPIWQRVLIVIGGVVSFWIISAILLSIVMGLGAPTAISDEENENLVDPKVQIAAVAPNSPAEIAGIKPGDTIKEFRIKNLEFRIDKVKEVQE</sequence>
<dbReference type="GO" id="GO:0006508">
    <property type="term" value="P:proteolysis"/>
    <property type="evidence" value="ECO:0007669"/>
    <property type="project" value="UniProtKB-KW"/>
</dbReference>
<dbReference type="InterPro" id="IPR004387">
    <property type="entry name" value="Pept_M50_Zn"/>
</dbReference>
<dbReference type="InterPro" id="IPR008915">
    <property type="entry name" value="Peptidase_M50"/>
</dbReference>
<feature type="domain" description="Peptidase M50" evidence="12">
    <location>
        <begin position="6"/>
        <end position="114"/>
    </location>
</feature>
<protein>
    <recommendedName>
        <fullName evidence="12">Peptidase M50 domain-containing protein</fullName>
    </recommendedName>
</protein>
<keyword evidence="10 11" id="KW-0472">Membrane</keyword>
<evidence type="ECO:0000256" key="10">
    <source>
        <dbReference type="ARBA" id="ARBA00023136"/>
    </source>
</evidence>
<keyword evidence="9" id="KW-0482">Metalloprotease</keyword>
<evidence type="ECO:0000313" key="13">
    <source>
        <dbReference type="EMBL" id="PIV65283.1"/>
    </source>
</evidence>
<keyword evidence="7" id="KW-0862">Zinc</keyword>
<dbReference type="Gene3D" id="2.30.42.10">
    <property type="match status" value="1"/>
</dbReference>
<evidence type="ECO:0000313" key="14">
    <source>
        <dbReference type="Proteomes" id="UP000230766"/>
    </source>
</evidence>
<comment type="similarity">
    <text evidence="3">Belongs to the peptidase M50B family.</text>
</comment>
<evidence type="ECO:0000256" key="7">
    <source>
        <dbReference type="ARBA" id="ARBA00022833"/>
    </source>
</evidence>
<keyword evidence="8 11" id="KW-1133">Transmembrane helix</keyword>
<comment type="cofactor">
    <cofactor evidence="1">
        <name>Zn(2+)</name>
        <dbReference type="ChEBI" id="CHEBI:29105"/>
    </cofactor>
</comment>
<evidence type="ECO:0000256" key="2">
    <source>
        <dbReference type="ARBA" id="ARBA00004141"/>
    </source>
</evidence>
<dbReference type="PANTHER" id="PTHR42837:SF2">
    <property type="entry name" value="MEMBRANE METALLOPROTEASE ARASP2, CHLOROPLASTIC-RELATED"/>
    <property type="match status" value="1"/>
</dbReference>
<evidence type="ECO:0000256" key="5">
    <source>
        <dbReference type="ARBA" id="ARBA00022692"/>
    </source>
</evidence>
<name>A0A2M7EC12_9BACT</name>
<dbReference type="Proteomes" id="UP000230766">
    <property type="component" value="Unassembled WGS sequence"/>
</dbReference>
<evidence type="ECO:0000256" key="8">
    <source>
        <dbReference type="ARBA" id="ARBA00022989"/>
    </source>
</evidence>
<evidence type="ECO:0000256" key="11">
    <source>
        <dbReference type="SAM" id="Phobius"/>
    </source>
</evidence>
<keyword evidence="4" id="KW-0645">Protease</keyword>
<feature type="non-terminal residue" evidence="13">
    <location>
        <position position="174"/>
    </location>
</feature>
<evidence type="ECO:0000256" key="3">
    <source>
        <dbReference type="ARBA" id="ARBA00007931"/>
    </source>
</evidence>
<comment type="caution">
    <text evidence="13">The sequence shown here is derived from an EMBL/GenBank/DDBJ whole genome shotgun (WGS) entry which is preliminary data.</text>
</comment>
<dbReference type="Pfam" id="PF02163">
    <property type="entry name" value="Peptidase_M50"/>
    <property type="match status" value="1"/>
</dbReference>
<keyword evidence="5 11" id="KW-0812">Transmembrane</keyword>
<evidence type="ECO:0000256" key="9">
    <source>
        <dbReference type="ARBA" id="ARBA00023049"/>
    </source>
</evidence>
<dbReference type="InterPro" id="IPR036034">
    <property type="entry name" value="PDZ_sf"/>
</dbReference>
<feature type="transmembrane region" description="Helical" evidence="11">
    <location>
        <begin position="89"/>
        <end position="114"/>
    </location>
</feature>
<evidence type="ECO:0000259" key="12">
    <source>
        <dbReference type="Pfam" id="PF02163"/>
    </source>
</evidence>
<dbReference type="PANTHER" id="PTHR42837">
    <property type="entry name" value="REGULATOR OF SIGMA-E PROTEASE RSEP"/>
    <property type="match status" value="1"/>
</dbReference>